<dbReference type="Gene3D" id="3.30.450.20">
    <property type="entry name" value="PAS domain"/>
    <property type="match status" value="2"/>
</dbReference>
<dbReference type="PANTHER" id="PTHR45339">
    <property type="entry name" value="HYBRID SIGNAL TRANSDUCTION HISTIDINE KINASE J"/>
    <property type="match status" value="1"/>
</dbReference>
<name>A0A161YXA6_9GAMM</name>
<dbReference type="NCBIfam" id="TIGR00229">
    <property type="entry name" value="sensory_box"/>
    <property type="match status" value="2"/>
</dbReference>
<dbReference type="InterPro" id="IPR003661">
    <property type="entry name" value="HisK_dim/P_dom"/>
</dbReference>
<dbReference type="InterPro" id="IPR036890">
    <property type="entry name" value="HATPase_C_sf"/>
</dbReference>
<dbReference type="InterPro" id="IPR035965">
    <property type="entry name" value="PAS-like_dom_sf"/>
</dbReference>
<proteinExistence type="predicted"/>
<evidence type="ECO:0000256" key="6">
    <source>
        <dbReference type="ARBA" id="ARBA00022777"/>
    </source>
</evidence>
<feature type="modified residue" description="4-aspartylphosphate" evidence="11">
    <location>
        <position position="867"/>
    </location>
</feature>
<accession>A0A161YXA6</accession>
<dbReference type="PANTHER" id="PTHR45339:SF5">
    <property type="entry name" value="HISTIDINE KINASE"/>
    <property type="match status" value="1"/>
</dbReference>
<evidence type="ECO:0000256" key="9">
    <source>
        <dbReference type="ARBA" id="ARBA00064003"/>
    </source>
</evidence>
<feature type="domain" description="Response regulatory" evidence="14">
    <location>
        <begin position="811"/>
        <end position="934"/>
    </location>
</feature>
<dbReference type="FunFam" id="1.10.287.130:FF:000002">
    <property type="entry name" value="Two-component osmosensing histidine kinase"/>
    <property type="match status" value="1"/>
</dbReference>
<dbReference type="PROSITE" id="PS50112">
    <property type="entry name" value="PAS"/>
    <property type="match status" value="1"/>
</dbReference>
<dbReference type="SMART" id="SM00387">
    <property type="entry name" value="HATPase_c"/>
    <property type="match status" value="1"/>
</dbReference>
<keyword evidence="12" id="KW-1133">Transmembrane helix</keyword>
<dbReference type="EMBL" id="AUXX01000012">
    <property type="protein sequence ID" value="KZN67546.1"/>
    <property type="molecule type" value="Genomic_DNA"/>
</dbReference>
<feature type="domain" description="PAS" evidence="15">
    <location>
        <begin position="295"/>
        <end position="370"/>
    </location>
</feature>
<dbReference type="EC" id="2.7.13.3" evidence="2"/>
<gene>
    <name evidence="17" type="ORF">N478_01985</name>
</gene>
<dbReference type="RefSeq" id="WP_081225434.1">
    <property type="nucleotide sequence ID" value="NZ_AUXX01000012.1"/>
</dbReference>
<evidence type="ECO:0000256" key="8">
    <source>
        <dbReference type="ARBA" id="ARBA00023012"/>
    </source>
</evidence>
<keyword evidence="8" id="KW-0902">Two-component regulatory system</keyword>
<dbReference type="SMART" id="SM00086">
    <property type="entry name" value="PAC"/>
    <property type="match status" value="2"/>
</dbReference>
<dbReference type="InterPro" id="IPR011006">
    <property type="entry name" value="CheY-like_superfamily"/>
</dbReference>
<dbReference type="GO" id="GO:0000155">
    <property type="term" value="F:phosphorelay sensor kinase activity"/>
    <property type="evidence" value="ECO:0007669"/>
    <property type="project" value="InterPro"/>
</dbReference>
<dbReference type="Pfam" id="PF13426">
    <property type="entry name" value="PAS_9"/>
    <property type="match status" value="1"/>
</dbReference>
<keyword evidence="12" id="KW-0472">Membrane</keyword>
<keyword evidence="4" id="KW-0808">Transferase</keyword>
<evidence type="ECO:0000256" key="11">
    <source>
        <dbReference type="PROSITE-ProRule" id="PRU00169"/>
    </source>
</evidence>
<dbReference type="InterPro" id="IPR000014">
    <property type="entry name" value="PAS"/>
</dbReference>
<dbReference type="InterPro" id="IPR013655">
    <property type="entry name" value="PAS_fold_3"/>
</dbReference>
<dbReference type="CDD" id="cd17546">
    <property type="entry name" value="REC_hyHK_CKI1_RcsC-like"/>
    <property type="match status" value="2"/>
</dbReference>
<dbReference type="Pfam" id="PF02518">
    <property type="entry name" value="HATPase_c"/>
    <property type="match status" value="1"/>
</dbReference>
<evidence type="ECO:0000256" key="2">
    <source>
        <dbReference type="ARBA" id="ARBA00012438"/>
    </source>
</evidence>
<dbReference type="SMART" id="SM00448">
    <property type="entry name" value="REC"/>
    <property type="match status" value="2"/>
</dbReference>
<dbReference type="SUPFAM" id="SSF55785">
    <property type="entry name" value="PYP-like sensor domain (PAS domain)"/>
    <property type="match status" value="2"/>
</dbReference>
<dbReference type="AlphaFoldDB" id="A0A161YXA6"/>
<comment type="catalytic activity">
    <reaction evidence="1">
        <text>ATP + protein L-histidine = ADP + protein N-phospho-L-histidine.</text>
        <dbReference type="EC" id="2.7.13.3"/>
    </reaction>
</comment>
<sequence length="1107" mass="123454">MRGWLKKVFSMSSDKAFYAFLLCSLLLSIVISLALVGTRANSSVKELQVQARQTEAKLAVSNLGQFISTRLILLKDLAKIPMLSNAVMGSDISRASLSDFLKEYKVLGSHAPLHLYNILSEQVFTNSPLENQNFNNEPWLDQLLLGELGQAVALKYDGEQFVFVIAVPIEYNGFTEGVLISEFKTDLTSLIAIDMGQTELVVDLSGQWVKYSNADENLTYFELYKSTLVDTDIAIKFYIDQQIIENSVNTFILAIAKAVVISLLLSFLLLFFFGRQLLLNPFKQLQLSQKAIEKSEERFKLAIKGSNDGIWDWDIERGGMFYSPRFRELLGYKGDDLVGFPDAFESLEKHVHPEDKSNTFGALNTHLDTGAVFDVEFRMRNESGDFRFYRSKGLALRNSDNKAIRMSGSLTDITDQKMYHEALKQAKEHNDLLAYAIESCDVGIVITDAHKKDMPLSFINSAFKRITGYDDSVLGRNCRFLQGEQTSSAALESIRDAIQNQKPHREKILNYRKNGETFWNNMHIGPVLDEHKRLIAYVGILQDITEQIRQQKALADAKVEAEQASEAKSAFLASMSHEIRTPMNGVLGMLNLMLNSPLDDEQKHRAQLAMNSANSLLNLINDILDFSKVDAGKMELELLDFDLRELFGDFSESAALQAQRKGIELVLDIVKVESSVVKGDPSRLRQVLSNLVGNAIKFTEEGEIIIKAELTKYDDKLRLDCSVIDSGIGIPLSKQHKLFETFSQVDSSTTRKYGGTGLGLSIVKKLCELMGGSIGVRSDEGRGSEFYFNIALDVGEQNNQHLPNFDISKLELLIVDDNQTNRTVLREQLQLWGAKVTEAASAIEALSQCEARLKHPTKKLFDIALLDMQMPVMDGAKLGSEMQKDARLKSIKLIMMTSMGHQGDAAFFAKRGFSGYFPKPATTSDLHNALSVVGEGGEALANAKPIVTSHYLKSFKESESADDIVWDPQPRILLAEDNHVNQIVTTSMLKKLGIDFVDVVANGLEALTTLRHCQHSSPYCLVLMDCQMPEMDGYIATQSIRNGQAGEENKHITVIALTANAMSGDEKKCRDAGMDDYLTKPIQPATLLNCLKDYLAHKVVKSDVTQE</sequence>
<dbReference type="CDD" id="cd16922">
    <property type="entry name" value="HATPase_EvgS-ArcB-TorS-like"/>
    <property type="match status" value="1"/>
</dbReference>
<dbReference type="InterPro" id="IPR036097">
    <property type="entry name" value="HisK_dim/P_sf"/>
</dbReference>
<evidence type="ECO:0000313" key="17">
    <source>
        <dbReference type="EMBL" id="KZN67546.1"/>
    </source>
</evidence>
<dbReference type="CDD" id="cd00082">
    <property type="entry name" value="HisKA"/>
    <property type="match status" value="1"/>
</dbReference>
<evidence type="ECO:0000256" key="10">
    <source>
        <dbReference type="ARBA" id="ARBA00068150"/>
    </source>
</evidence>
<feature type="domain" description="PAC" evidence="16">
    <location>
        <begin position="502"/>
        <end position="556"/>
    </location>
</feature>
<comment type="caution">
    <text evidence="17">The sequence shown here is derived from an EMBL/GenBank/DDBJ whole genome shotgun (WGS) entry which is preliminary data.</text>
</comment>
<dbReference type="PROSITE" id="PS50110">
    <property type="entry name" value="RESPONSE_REGULATORY"/>
    <property type="match status" value="2"/>
</dbReference>
<feature type="transmembrane region" description="Helical" evidence="12">
    <location>
        <begin position="251"/>
        <end position="273"/>
    </location>
</feature>
<keyword evidence="7" id="KW-0067">ATP-binding</keyword>
<dbReference type="Proteomes" id="UP000076661">
    <property type="component" value="Unassembled WGS sequence"/>
</dbReference>
<evidence type="ECO:0000256" key="12">
    <source>
        <dbReference type="SAM" id="Phobius"/>
    </source>
</evidence>
<dbReference type="PRINTS" id="PR00344">
    <property type="entry name" value="BCTRLSENSOR"/>
</dbReference>
<dbReference type="Gene3D" id="1.10.287.130">
    <property type="match status" value="1"/>
</dbReference>
<feature type="domain" description="Response regulatory" evidence="14">
    <location>
        <begin position="971"/>
        <end position="1095"/>
    </location>
</feature>
<dbReference type="SUPFAM" id="SSF55874">
    <property type="entry name" value="ATPase domain of HSP90 chaperone/DNA topoisomerase II/histidine kinase"/>
    <property type="match status" value="1"/>
</dbReference>
<dbReference type="SMART" id="SM00091">
    <property type="entry name" value="PAS"/>
    <property type="match status" value="2"/>
</dbReference>
<dbReference type="PATRIC" id="fig|1365257.3.peg.1986"/>
<comment type="subunit">
    <text evidence="9">At low DSF concentrations, interacts with RpfF.</text>
</comment>
<dbReference type="PROSITE" id="PS50113">
    <property type="entry name" value="PAC"/>
    <property type="match status" value="2"/>
</dbReference>
<dbReference type="SUPFAM" id="SSF52172">
    <property type="entry name" value="CheY-like"/>
    <property type="match status" value="2"/>
</dbReference>
<evidence type="ECO:0000259" key="13">
    <source>
        <dbReference type="PROSITE" id="PS50109"/>
    </source>
</evidence>
<dbReference type="InterPro" id="IPR000700">
    <property type="entry name" value="PAS-assoc_C"/>
</dbReference>
<dbReference type="SUPFAM" id="SSF47384">
    <property type="entry name" value="Homodimeric domain of signal transducing histidine kinase"/>
    <property type="match status" value="1"/>
</dbReference>
<dbReference type="InterPro" id="IPR001610">
    <property type="entry name" value="PAC"/>
</dbReference>
<dbReference type="Gene3D" id="3.40.50.2300">
    <property type="match status" value="2"/>
</dbReference>
<protein>
    <recommendedName>
        <fullName evidence="10">Sensory/regulatory protein RpfC</fullName>
        <ecNumber evidence="2">2.7.13.3</ecNumber>
    </recommendedName>
</protein>
<feature type="modified residue" description="4-aspartylphosphate" evidence="11">
    <location>
        <position position="1025"/>
    </location>
</feature>
<evidence type="ECO:0000259" key="15">
    <source>
        <dbReference type="PROSITE" id="PS50112"/>
    </source>
</evidence>
<reference evidence="17 18" key="1">
    <citation type="submission" date="2013-07" db="EMBL/GenBank/DDBJ databases">
        <title>Comparative Genomic and Metabolomic Analysis of Twelve Strains of Pseudoalteromonas luteoviolacea.</title>
        <authorList>
            <person name="Vynne N.G."/>
            <person name="Mansson M."/>
            <person name="Gram L."/>
        </authorList>
    </citation>
    <scope>NUCLEOTIDE SEQUENCE [LARGE SCALE GENOMIC DNA]</scope>
    <source>
        <strain evidence="17 18">S4060-1</strain>
    </source>
</reference>
<dbReference type="GO" id="GO:0005524">
    <property type="term" value="F:ATP binding"/>
    <property type="evidence" value="ECO:0007669"/>
    <property type="project" value="UniProtKB-KW"/>
</dbReference>
<organism evidence="17 18">
    <name type="scientific">Pseudoalteromonas luteoviolacea S4060-1</name>
    <dbReference type="NCBI Taxonomy" id="1365257"/>
    <lineage>
        <taxon>Bacteria</taxon>
        <taxon>Pseudomonadati</taxon>
        <taxon>Pseudomonadota</taxon>
        <taxon>Gammaproteobacteria</taxon>
        <taxon>Alteromonadales</taxon>
        <taxon>Pseudoalteromonadaceae</taxon>
        <taxon>Pseudoalteromonas</taxon>
    </lineage>
</organism>
<dbReference type="InterPro" id="IPR004358">
    <property type="entry name" value="Sig_transdc_His_kin-like_C"/>
</dbReference>
<dbReference type="Pfam" id="PF08447">
    <property type="entry name" value="PAS_3"/>
    <property type="match status" value="1"/>
</dbReference>
<keyword evidence="12" id="KW-0812">Transmembrane</keyword>
<feature type="domain" description="PAC" evidence="16">
    <location>
        <begin position="373"/>
        <end position="425"/>
    </location>
</feature>
<dbReference type="Pfam" id="PF00072">
    <property type="entry name" value="Response_reg"/>
    <property type="match status" value="2"/>
</dbReference>
<dbReference type="InterPro" id="IPR005467">
    <property type="entry name" value="His_kinase_dom"/>
</dbReference>
<evidence type="ECO:0000259" key="14">
    <source>
        <dbReference type="PROSITE" id="PS50110"/>
    </source>
</evidence>
<dbReference type="CDD" id="cd00130">
    <property type="entry name" value="PAS"/>
    <property type="match status" value="2"/>
</dbReference>
<dbReference type="Pfam" id="PF00512">
    <property type="entry name" value="HisKA"/>
    <property type="match status" value="1"/>
</dbReference>
<dbReference type="InterPro" id="IPR003594">
    <property type="entry name" value="HATPase_dom"/>
</dbReference>
<dbReference type="PROSITE" id="PS50109">
    <property type="entry name" value="HIS_KIN"/>
    <property type="match status" value="1"/>
</dbReference>
<evidence type="ECO:0000256" key="5">
    <source>
        <dbReference type="ARBA" id="ARBA00022741"/>
    </source>
</evidence>
<dbReference type="SMART" id="SM00388">
    <property type="entry name" value="HisKA"/>
    <property type="match status" value="1"/>
</dbReference>
<keyword evidence="5" id="KW-0547">Nucleotide-binding</keyword>
<evidence type="ECO:0000256" key="7">
    <source>
        <dbReference type="ARBA" id="ARBA00022840"/>
    </source>
</evidence>
<keyword evidence="3 11" id="KW-0597">Phosphoprotein</keyword>
<dbReference type="InterPro" id="IPR001789">
    <property type="entry name" value="Sig_transdc_resp-reg_receiver"/>
</dbReference>
<evidence type="ECO:0000256" key="3">
    <source>
        <dbReference type="ARBA" id="ARBA00022553"/>
    </source>
</evidence>
<dbReference type="FunFam" id="3.30.565.10:FF:000010">
    <property type="entry name" value="Sensor histidine kinase RcsC"/>
    <property type="match status" value="1"/>
</dbReference>
<evidence type="ECO:0000313" key="18">
    <source>
        <dbReference type="Proteomes" id="UP000076661"/>
    </source>
</evidence>
<keyword evidence="6" id="KW-0418">Kinase</keyword>
<evidence type="ECO:0000256" key="1">
    <source>
        <dbReference type="ARBA" id="ARBA00000085"/>
    </source>
</evidence>
<evidence type="ECO:0000256" key="4">
    <source>
        <dbReference type="ARBA" id="ARBA00022679"/>
    </source>
</evidence>
<feature type="domain" description="Histidine kinase" evidence="13">
    <location>
        <begin position="574"/>
        <end position="794"/>
    </location>
</feature>
<dbReference type="Gene3D" id="3.30.565.10">
    <property type="entry name" value="Histidine kinase-like ATPase, C-terminal domain"/>
    <property type="match status" value="1"/>
</dbReference>
<evidence type="ECO:0000259" key="16">
    <source>
        <dbReference type="PROSITE" id="PS50113"/>
    </source>
</evidence>